<dbReference type="AlphaFoldDB" id="A0A919LN86"/>
<keyword evidence="2" id="KW-0313">Glucose metabolism</keyword>
<evidence type="ECO:0000313" key="3">
    <source>
        <dbReference type="EMBL" id="GHK53111.1"/>
    </source>
</evidence>
<dbReference type="GO" id="GO:0006006">
    <property type="term" value="P:glucose metabolic process"/>
    <property type="evidence" value="ECO:0007669"/>
    <property type="project" value="UniProtKB-KW"/>
</dbReference>
<dbReference type="PANTHER" id="PTHR30344:SF1">
    <property type="entry name" value="6-PHOSPHOGLUCONOLACTONASE"/>
    <property type="match status" value="1"/>
</dbReference>
<evidence type="ECO:0000313" key="4">
    <source>
        <dbReference type="Proteomes" id="UP000655094"/>
    </source>
</evidence>
<sequence length="145" mass="15620">MKQTVYTASPESQQIHVWSLEADGKLTLVQVVDAPGQVQPMVVSPNKEFLYVGVRPEFRVLAYRITPDNGALTFAGEAALPGSPTHISTDRHGRFVFSASYNQGCVSVTPLHDGLPGETITVVEGLEGCHSANISRIIAPCGCRR</sequence>
<dbReference type="InterPro" id="IPR050282">
    <property type="entry name" value="Cycloisomerase_2"/>
</dbReference>
<dbReference type="PANTHER" id="PTHR30344">
    <property type="entry name" value="6-PHOSPHOGLUCONOLACTONASE-RELATED"/>
    <property type="match status" value="1"/>
</dbReference>
<dbReference type="SUPFAM" id="SSF50974">
    <property type="entry name" value="Nitrous oxide reductase, N-terminal domain"/>
    <property type="match status" value="1"/>
</dbReference>
<comment type="caution">
    <text evidence="3">The sequence shown here is derived from an EMBL/GenBank/DDBJ whole genome shotgun (WGS) entry which is preliminary data.</text>
</comment>
<name>A0A919LN86_KLEPN</name>
<comment type="similarity">
    <text evidence="1">Belongs to the cycloisomerase 2 family.</text>
</comment>
<gene>
    <name evidence="3" type="ORF">KPZU09_28470</name>
</gene>
<evidence type="ECO:0008006" key="5">
    <source>
        <dbReference type="Google" id="ProtNLM"/>
    </source>
</evidence>
<reference evidence="3" key="1">
    <citation type="submission" date="2020-10" db="EMBL/GenBank/DDBJ databases">
        <title>Genome Sequence of ESBL Producing Zambian Clinical Strains.</title>
        <authorList>
            <person name="Shawa M."/>
            <person name="Furuta Y."/>
            <person name="Simbotwe M."/>
            <person name="Mulenga E."/>
            <person name="Mubanga M."/>
            <person name="Mulenga G."/>
            <person name="Kaile C."/>
            <person name="Zorigt T."/>
            <person name="Hang'ombe B."/>
            <person name="Higashi H."/>
        </authorList>
    </citation>
    <scope>NUCLEOTIDE SEQUENCE</scope>
    <source>
        <strain evidence="3">Zam_UTH_09</strain>
    </source>
</reference>
<dbReference type="InterPro" id="IPR015943">
    <property type="entry name" value="WD40/YVTN_repeat-like_dom_sf"/>
</dbReference>
<organism evidence="3 4">
    <name type="scientific">Klebsiella pneumoniae</name>
    <dbReference type="NCBI Taxonomy" id="573"/>
    <lineage>
        <taxon>Bacteria</taxon>
        <taxon>Pseudomonadati</taxon>
        <taxon>Pseudomonadota</taxon>
        <taxon>Gammaproteobacteria</taxon>
        <taxon>Enterobacterales</taxon>
        <taxon>Enterobacteriaceae</taxon>
        <taxon>Klebsiella/Raoultella group</taxon>
        <taxon>Klebsiella</taxon>
        <taxon>Klebsiella pneumoniae complex</taxon>
    </lineage>
</organism>
<dbReference type="Proteomes" id="UP000655094">
    <property type="component" value="Unassembled WGS sequence"/>
</dbReference>
<dbReference type="InterPro" id="IPR011045">
    <property type="entry name" value="N2O_reductase_N"/>
</dbReference>
<dbReference type="Pfam" id="PF10282">
    <property type="entry name" value="Lactonase"/>
    <property type="match status" value="1"/>
</dbReference>
<dbReference type="InterPro" id="IPR019405">
    <property type="entry name" value="Lactonase_7-beta_prop"/>
</dbReference>
<keyword evidence="2" id="KW-0119">Carbohydrate metabolism</keyword>
<dbReference type="Gene3D" id="2.130.10.10">
    <property type="entry name" value="YVTN repeat-like/Quinoprotein amine dehydrogenase"/>
    <property type="match status" value="1"/>
</dbReference>
<evidence type="ECO:0000256" key="2">
    <source>
        <dbReference type="ARBA" id="ARBA00022526"/>
    </source>
</evidence>
<proteinExistence type="inferred from homology"/>
<evidence type="ECO:0000256" key="1">
    <source>
        <dbReference type="ARBA" id="ARBA00005564"/>
    </source>
</evidence>
<protein>
    <recommendedName>
        <fullName evidence="5">6-phosphogluconolactonase</fullName>
    </recommendedName>
</protein>
<dbReference type="GO" id="GO:0005829">
    <property type="term" value="C:cytosol"/>
    <property type="evidence" value="ECO:0007669"/>
    <property type="project" value="TreeGrafter"/>
</dbReference>
<dbReference type="GO" id="GO:0017057">
    <property type="term" value="F:6-phosphogluconolactonase activity"/>
    <property type="evidence" value="ECO:0007669"/>
    <property type="project" value="TreeGrafter"/>
</dbReference>
<dbReference type="EMBL" id="BNFF01000001">
    <property type="protein sequence ID" value="GHK53111.1"/>
    <property type="molecule type" value="Genomic_DNA"/>
</dbReference>
<accession>A0A919LN86</accession>